<organism evidence="1 2">
    <name type="scientific">Chaetomium tenue</name>
    <dbReference type="NCBI Taxonomy" id="1854479"/>
    <lineage>
        <taxon>Eukaryota</taxon>
        <taxon>Fungi</taxon>
        <taxon>Dikarya</taxon>
        <taxon>Ascomycota</taxon>
        <taxon>Pezizomycotina</taxon>
        <taxon>Sordariomycetes</taxon>
        <taxon>Sordariomycetidae</taxon>
        <taxon>Sordariales</taxon>
        <taxon>Chaetomiaceae</taxon>
        <taxon>Chaetomium</taxon>
    </lineage>
</organism>
<proteinExistence type="predicted"/>
<dbReference type="Proteomes" id="UP000724584">
    <property type="component" value="Unassembled WGS sequence"/>
</dbReference>
<comment type="caution">
    <text evidence="1">The sequence shown here is derived from an EMBL/GenBank/DDBJ whole genome shotgun (WGS) entry which is preliminary data.</text>
</comment>
<evidence type="ECO:0000313" key="1">
    <source>
        <dbReference type="EMBL" id="KAH6637321.1"/>
    </source>
</evidence>
<protein>
    <submittedName>
        <fullName evidence="1">Uncharacterized protein</fullName>
    </submittedName>
</protein>
<accession>A0ACB7PDN5</accession>
<gene>
    <name evidence="1" type="ORF">F5144DRAFT_487807</name>
</gene>
<sequence>MVKPAPNAVPNGNGNGAPDKPARDNAWELALEAKVDDILVALGDIEHPGSFAGFGALPTADFADQLGLYVDGIGNIDVPLQEEQARQLIAQCRQAPFGKGSKTIVDTSVRNTWELDASQFRFYNDAWASSVSQCISFVKKTLGITSPIIADPYKMPIYEKGAMFKAHTDTEKIPGMFGTLAICLPSPHTGGDIVLRHAGKEVTYKTSQAQPSALCRYSDVHHEALPVTSGYRWVLTYNLAISPDIERPSAALCQPQTSQLQQSLASWLEHLAQDDRGGAAGKDVPHLYYLMEHEYTEASIALRGLKTTDFGRVQCLRDLSTSLDFDVFLAVLEKREEGGIEQEWQDGRCYYGDDAGDGLDWHELDCVYETSISIKKLVDLDGYLIRSRMNIDEKDLETNLIPTGDPFEGVEDRKEEYEGYTGNTGPSATHFYRTTVSCFSHGATQDM</sequence>
<keyword evidence="2" id="KW-1185">Reference proteome</keyword>
<dbReference type="EMBL" id="JAGIZQ010000003">
    <property type="protein sequence ID" value="KAH6637321.1"/>
    <property type="molecule type" value="Genomic_DNA"/>
</dbReference>
<evidence type="ECO:0000313" key="2">
    <source>
        <dbReference type="Proteomes" id="UP000724584"/>
    </source>
</evidence>
<name>A0ACB7PDN5_9PEZI</name>
<reference evidence="1 2" key="1">
    <citation type="journal article" date="2021" name="Nat. Commun.">
        <title>Genetic determinants of endophytism in the Arabidopsis root mycobiome.</title>
        <authorList>
            <person name="Mesny F."/>
            <person name="Miyauchi S."/>
            <person name="Thiergart T."/>
            <person name="Pickel B."/>
            <person name="Atanasova L."/>
            <person name="Karlsson M."/>
            <person name="Huettel B."/>
            <person name="Barry K.W."/>
            <person name="Haridas S."/>
            <person name="Chen C."/>
            <person name="Bauer D."/>
            <person name="Andreopoulos W."/>
            <person name="Pangilinan J."/>
            <person name="LaButti K."/>
            <person name="Riley R."/>
            <person name="Lipzen A."/>
            <person name="Clum A."/>
            <person name="Drula E."/>
            <person name="Henrissat B."/>
            <person name="Kohler A."/>
            <person name="Grigoriev I.V."/>
            <person name="Martin F.M."/>
            <person name="Hacquard S."/>
        </authorList>
    </citation>
    <scope>NUCLEOTIDE SEQUENCE [LARGE SCALE GENOMIC DNA]</scope>
    <source>
        <strain evidence="1 2">MPI-SDFR-AT-0079</strain>
    </source>
</reference>